<dbReference type="Pfam" id="PF13391">
    <property type="entry name" value="HNH_2"/>
    <property type="match status" value="1"/>
</dbReference>
<accession>C5FYK3</accession>
<dbReference type="InterPro" id="IPR003615">
    <property type="entry name" value="HNH_nuc"/>
</dbReference>
<evidence type="ECO:0000313" key="2">
    <source>
        <dbReference type="EMBL" id="EEQ34601.1"/>
    </source>
</evidence>
<protein>
    <recommendedName>
        <fullName evidence="1">HNH nuclease domain-containing protein</fullName>
    </recommendedName>
</protein>
<evidence type="ECO:0000313" key="3">
    <source>
        <dbReference type="Proteomes" id="UP000002035"/>
    </source>
</evidence>
<gene>
    <name evidence="2" type="ORF">MCYG_07420</name>
</gene>
<dbReference type="eggNOG" id="ENOG502SCMH">
    <property type="taxonomic scope" value="Eukaryota"/>
</dbReference>
<dbReference type="VEuPathDB" id="FungiDB:MCYG_07420"/>
<evidence type="ECO:0000259" key="1">
    <source>
        <dbReference type="Pfam" id="PF13391"/>
    </source>
</evidence>
<name>C5FYK3_ARTOC</name>
<dbReference type="Proteomes" id="UP000002035">
    <property type="component" value="Unassembled WGS sequence"/>
</dbReference>
<proteinExistence type="predicted"/>
<dbReference type="RefSeq" id="XP_002843637.1">
    <property type="nucleotide sequence ID" value="XM_002843591.1"/>
</dbReference>
<feature type="domain" description="HNH nuclease" evidence="1">
    <location>
        <begin position="187"/>
        <end position="261"/>
    </location>
</feature>
<reference evidence="3" key="1">
    <citation type="journal article" date="2012" name="MBio">
        <title>Comparative genome analysis of Trichophyton rubrum and related dermatophytes reveals candidate genes involved in infection.</title>
        <authorList>
            <person name="Martinez D.A."/>
            <person name="Oliver B.G."/>
            <person name="Graeser Y."/>
            <person name="Goldberg J.M."/>
            <person name="Li W."/>
            <person name="Martinez-Rossi N.M."/>
            <person name="Monod M."/>
            <person name="Shelest E."/>
            <person name="Barton R.C."/>
            <person name="Birch E."/>
            <person name="Brakhage A.A."/>
            <person name="Chen Z."/>
            <person name="Gurr S.J."/>
            <person name="Heiman D."/>
            <person name="Heitman J."/>
            <person name="Kosti I."/>
            <person name="Rossi A."/>
            <person name="Saif S."/>
            <person name="Samalova M."/>
            <person name="Saunders C.W."/>
            <person name="Shea T."/>
            <person name="Summerbell R.C."/>
            <person name="Xu J."/>
            <person name="Young S."/>
            <person name="Zeng Q."/>
            <person name="Birren B.W."/>
            <person name="Cuomo C.A."/>
            <person name="White T.C."/>
        </authorList>
    </citation>
    <scope>NUCLEOTIDE SEQUENCE [LARGE SCALE GENOMIC DNA]</scope>
    <source>
        <strain evidence="3">ATCC MYA-4605 / CBS 113480</strain>
    </source>
</reference>
<dbReference type="GeneID" id="9230813"/>
<organism evidence="2 3">
    <name type="scientific">Arthroderma otae (strain ATCC MYA-4605 / CBS 113480)</name>
    <name type="common">Microsporum canis</name>
    <dbReference type="NCBI Taxonomy" id="554155"/>
    <lineage>
        <taxon>Eukaryota</taxon>
        <taxon>Fungi</taxon>
        <taxon>Dikarya</taxon>
        <taxon>Ascomycota</taxon>
        <taxon>Pezizomycotina</taxon>
        <taxon>Eurotiomycetes</taxon>
        <taxon>Eurotiomycetidae</taxon>
        <taxon>Onygenales</taxon>
        <taxon>Arthrodermataceae</taxon>
        <taxon>Microsporum</taxon>
    </lineage>
</organism>
<dbReference type="HOGENOM" id="CLU_043858_1_1_1"/>
<dbReference type="AlphaFoldDB" id="C5FYK3"/>
<dbReference type="STRING" id="554155.C5FYK3"/>
<keyword evidence="3" id="KW-1185">Reference proteome</keyword>
<dbReference type="OrthoDB" id="2104739at2759"/>
<sequence>MNIKNVESMPWTAGQRSHAGERFYSIIEYFGNSINSSDKYKPNLLIRYTYEYSRSELSQDIFLRYFFRYLERDIDSNEAIEYDENLLDDVKEFADSLLDNFYFPLKSTGRKTPQPFPANLSAIKSLQGPHEFIGTPERVSHLRAQCLARDHYRCVVSRSFDVNEAFKRLSKDKKALDDEGILLKGQPTDVLEVAHIIPHSLTQADTNSQLPEPKKTALAILNMFDYDVGHLINGTDIDRPPNVLSLTPKCRTAFGNFDIYLEAVADQEHTYRIKTFSPTQEMLYGLPVTRKLFLSENYTVEPPSPRLLALHSAIAHVLHLSGAGEYIDKILGDFEDTGVRGNGTTELGRLLKWRIAGWLHSGTSCSQDRLKGILAIVSRTIAAEG</sequence>
<dbReference type="EMBL" id="DS995707">
    <property type="protein sequence ID" value="EEQ34601.1"/>
    <property type="molecule type" value="Genomic_DNA"/>
</dbReference>
<dbReference type="OMA" id="IRYTYEY"/>